<organism evidence="2 3">
    <name type="scientific">Methylorubrum populi</name>
    <dbReference type="NCBI Taxonomy" id="223967"/>
    <lineage>
        <taxon>Bacteria</taxon>
        <taxon>Pseudomonadati</taxon>
        <taxon>Pseudomonadota</taxon>
        <taxon>Alphaproteobacteria</taxon>
        <taxon>Hyphomicrobiales</taxon>
        <taxon>Methylobacteriaceae</taxon>
        <taxon>Methylorubrum</taxon>
    </lineage>
</organism>
<feature type="region of interest" description="Disordered" evidence="1">
    <location>
        <begin position="226"/>
        <end position="256"/>
    </location>
</feature>
<dbReference type="RefSeq" id="WP_246696048.1">
    <property type="nucleotide sequence ID" value="NZ_WEKV01000020.1"/>
</dbReference>
<feature type="region of interest" description="Disordered" evidence="1">
    <location>
        <begin position="270"/>
        <end position="289"/>
    </location>
</feature>
<feature type="compositionally biased region" description="Pro residues" evidence="1">
    <location>
        <begin position="70"/>
        <end position="93"/>
    </location>
</feature>
<evidence type="ECO:0000313" key="2">
    <source>
        <dbReference type="EMBL" id="KAB7782142.1"/>
    </source>
</evidence>
<feature type="compositionally biased region" description="Low complexity" evidence="1">
    <location>
        <begin position="99"/>
        <end position="113"/>
    </location>
</feature>
<accession>A0A833MUF4</accession>
<gene>
    <name evidence="2" type="ORF">F8B43_4897</name>
</gene>
<sequence>MAIRSEVLRAMLAAGATAEMLVAAVAADEKAEAEEVGAKTEKRRAQTAARVRRHRETHRNAGNGGNALPPSSPPDGPPPPPAPPPPPLNPPANPGSEPDGSAGDAGQAGSEAAELARSNRQALLTIGVDLISANTGRSRRSARALIGHWLGIARDEAAVVLDVIEDADGRELADFSTWVESRLRRRRADLDRPPLSGPRGGGSGPAPTGLAGRVVRLYAQSLEGPYDVEPPAVDANSPDAEPSRGEDLGLAWQTGSGGRPANALLRAAGYGGHDSGASRALRRRRACEG</sequence>
<protein>
    <submittedName>
        <fullName evidence="2">Uncharacterized protein</fullName>
    </submittedName>
</protein>
<dbReference type="EMBL" id="WEKV01000020">
    <property type="protein sequence ID" value="KAB7782142.1"/>
    <property type="molecule type" value="Genomic_DNA"/>
</dbReference>
<reference evidence="2 3" key="1">
    <citation type="submission" date="2019-10" db="EMBL/GenBank/DDBJ databases">
        <title>Draft Genome Sequence of the Caffeine Degrading Methylotroph Methylorubrum populi PINKEL.</title>
        <authorList>
            <person name="Dawson S.C."/>
            <person name="Zhang X."/>
            <person name="Wright M.E."/>
            <person name="Sharma G."/>
            <person name="Langner J.T."/>
            <person name="Ditty J.L."/>
            <person name="Subuyuj G.A."/>
        </authorList>
    </citation>
    <scope>NUCLEOTIDE SEQUENCE [LARGE SCALE GENOMIC DNA]</scope>
    <source>
        <strain evidence="2 3">Pinkel</strain>
    </source>
</reference>
<proteinExistence type="predicted"/>
<evidence type="ECO:0000256" key="1">
    <source>
        <dbReference type="SAM" id="MobiDB-lite"/>
    </source>
</evidence>
<feature type="region of interest" description="Disordered" evidence="1">
    <location>
        <begin position="189"/>
        <end position="210"/>
    </location>
</feature>
<name>A0A833MUF4_9HYPH</name>
<comment type="caution">
    <text evidence="2">The sequence shown here is derived from an EMBL/GenBank/DDBJ whole genome shotgun (WGS) entry which is preliminary data.</text>
</comment>
<dbReference type="Proteomes" id="UP000469949">
    <property type="component" value="Unassembled WGS sequence"/>
</dbReference>
<evidence type="ECO:0000313" key="3">
    <source>
        <dbReference type="Proteomes" id="UP000469949"/>
    </source>
</evidence>
<feature type="region of interest" description="Disordered" evidence="1">
    <location>
        <begin position="27"/>
        <end position="115"/>
    </location>
</feature>
<dbReference type="AlphaFoldDB" id="A0A833MUF4"/>
<feature type="compositionally biased region" description="Basic residues" evidence="1">
    <location>
        <begin position="280"/>
        <end position="289"/>
    </location>
</feature>